<dbReference type="GO" id="GO:0005737">
    <property type="term" value="C:cytoplasm"/>
    <property type="evidence" value="ECO:0007669"/>
    <property type="project" value="UniProtKB-SubCell"/>
</dbReference>
<comment type="subcellular location">
    <subcellularLocation>
        <location evidence="12">Cytoplasm</location>
    </subcellularLocation>
</comment>
<dbReference type="NCBIfam" id="TIGR00551">
    <property type="entry name" value="nadB"/>
    <property type="match status" value="1"/>
</dbReference>
<evidence type="ECO:0000256" key="12">
    <source>
        <dbReference type="RuleBase" id="RU362049"/>
    </source>
</evidence>
<evidence type="ECO:0000313" key="15">
    <source>
        <dbReference type="EMBL" id="KOO51899.1"/>
    </source>
</evidence>
<accession>A0A0M0LLI1</accession>
<evidence type="ECO:0000313" key="16">
    <source>
        <dbReference type="Proteomes" id="UP000036867"/>
    </source>
</evidence>
<dbReference type="InterPro" id="IPR015939">
    <property type="entry name" value="Fum_Rdtase/Succ_DH_flav-like_C"/>
</dbReference>
<dbReference type="Pfam" id="PF00890">
    <property type="entry name" value="FAD_binding_2"/>
    <property type="match status" value="1"/>
</dbReference>
<evidence type="ECO:0000256" key="11">
    <source>
        <dbReference type="NCBIfam" id="TIGR00551"/>
    </source>
</evidence>
<gene>
    <name evidence="15" type="ORF">AMD00_05565</name>
</gene>
<evidence type="ECO:0000256" key="5">
    <source>
        <dbReference type="ARBA" id="ARBA00021901"/>
    </source>
</evidence>
<evidence type="ECO:0000259" key="14">
    <source>
        <dbReference type="Pfam" id="PF02910"/>
    </source>
</evidence>
<dbReference type="Gene3D" id="1.20.58.100">
    <property type="entry name" value="Fumarate reductase/succinate dehydrogenase flavoprotein-like, C-terminal domain"/>
    <property type="match status" value="1"/>
</dbReference>
<comment type="caution">
    <text evidence="15">The sequence shown here is derived from an EMBL/GenBank/DDBJ whole genome shotgun (WGS) entry which is preliminary data.</text>
</comment>
<dbReference type="SUPFAM" id="SSF56425">
    <property type="entry name" value="Succinate dehydrogenase/fumarate reductase flavoprotein, catalytic domain"/>
    <property type="match status" value="1"/>
</dbReference>
<sequence>MKMYNCIIVGSGIAAMQLANHLNDQFCILVITKSTKRANNSYRAQGGIASAVGKEDKPAFHYQDTIKAGCDFHNEKEVLNLVENGPKLIEQLKKSGLDFDKDNDGQLDLGMEGAHGQKRIVHCGGDATGKYIMEHLNSTLRHDIDILENRFVYELIIHPTTKKCIGIKAKDKNGQNESYFGHQVILAMGGIGGLFSITSNDPSVAGDGIALAYRAGAEIVDMEFIQFHPTLLYLKGKTAGLISEAVRGEGAHLIDESGKSIMSGKHPMEDLAPRHIVAKELYQQRLAKKEVYLDISMIDRFEEQFPTITAMCQTNGVSLKEKKIPVAPGCHFLMGGIAVNSVGKTSIDGLYAIGETASTGVHGANRLASNSLLEGLHYGQRLANHLNEQLIQEEVVIPYNDLTKDMTVNLPPLPDKEELRAKMMAYAGIIRTSSELKTLQDWLSEYDEWILNDMSLDEYSTETLQRLFMLQVAKLITTSAQLREESRGAHNREDYPTEDERWRQIHIVQSKKGIEMRERQHEYHQVEINA</sequence>
<proteinExistence type="inferred from homology"/>
<dbReference type="STRING" id="263475.AMD00_05565"/>
<dbReference type="InterPro" id="IPR027477">
    <property type="entry name" value="Succ_DH/fumarate_Rdtase_cat_sf"/>
</dbReference>
<evidence type="ECO:0000256" key="6">
    <source>
        <dbReference type="ARBA" id="ARBA00022630"/>
    </source>
</evidence>
<dbReference type="InterPro" id="IPR005288">
    <property type="entry name" value="NadB"/>
</dbReference>
<evidence type="ECO:0000256" key="4">
    <source>
        <dbReference type="ARBA" id="ARBA00012173"/>
    </source>
</evidence>
<dbReference type="Gene3D" id="3.90.700.10">
    <property type="entry name" value="Succinate dehydrogenase/fumarate reductase flavoprotein, catalytic domain"/>
    <property type="match status" value="1"/>
</dbReference>
<feature type="domain" description="Fumarate reductase/succinate dehydrogenase flavoprotein-like C-terminal" evidence="14">
    <location>
        <begin position="417"/>
        <end position="526"/>
    </location>
</feature>
<comment type="cofactor">
    <cofactor evidence="1 12">
        <name>FAD</name>
        <dbReference type="ChEBI" id="CHEBI:57692"/>
    </cofactor>
</comment>
<dbReference type="Proteomes" id="UP000036867">
    <property type="component" value="Unassembled WGS sequence"/>
</dbReference>
<evidence type="ECO:0000256" key="2">
    <source>
        <dbReference type="ARBA" id="ARBA00004950"/>
    </source>
</evidence>
<evidence type="ECO:0000256" key="10">
    <source>
        <dbReference type="ARBA" id="ARBA00048305"/>
    </source>
</evidence>
<dbReference type="GO" id="GO:0008734">
    <property type="term" value="F:L-aspartate oxidase activity"/>
    <property type="evidence" value="ECO:0007669"/>
    <property type="project" value="UniProtKB-UniRule"/>
</dbReference>
<dbReference type="FunFam" id="3.90.700.10:FF:000002">
    <property type="entry name" value="L-aspartate oxidase"/>
    <property type="match status" value="1"/>
</dbReference>
<dbReference type="GO" id="GO:0033765">
    <property type="term" value="F:steroid dehydrogenase activity, acting on the CH-CH group of donors"/>
    <property type="evidence" value="ECO:0007669"/>
    <property type="project" value="UniProtKB-ARBA"/>
</dbReference>
<evidence type="ECO:0000256" key="7">
    <source>
        <dbReference type="ARBA" id="ARBA00022642"/>
    </source>
</evidence>
<evidence type="ECO:0000256" key="1">
    <source>
        <dbReference type="ARBA" id="ARBA00001974"/>
    </source>
</evidence>
<dbReference type="NCBIfam" id="NF005978">
    <property type="entry name" value="PRK08071.1"/>
    <property type="match status" value="1"/>
</dbReference>
<keyword evidence="8 12" id="KW-0274">FAD</keyword>
<comment type="catalytic activity">
    <reaction evidence="10">
        <text>L-aspartate + O2 = iminosuccinate + H2O2</text>
        <dbReference type="Rhea" id="RHEA:25876"/>
        <dbReference type="ChEBI" id="CHEBI:15379"/>
        <dbReference type="ChEBI" id="CHEBI:16240"/>
        <dbReference type="ChEBI" id="CHEBI:29991"/>
        <dbReference type="ChEBI" id="CHEBI:77875"/>
        <dbReference type="EC" id="1.4.3.16"/>
    </reaction>
    <physiologicalReaction direction="left-to-right" evidence="10">
        <dbReference type="Rhea" id="RHEA:25877"/>
    </physiologicalReaction>
</comment>
<comment type="function">
    <text evidence="12">Catalyzes the oxidation of L-aspartate to iminoaspartate.</text>
</comment>
<name>A0A0M0LLI1_9BACL</name>
<keyword evidence="16" id="KW-1185">Reference proteome</keyword>
<comment type="similarity">
    <text evidence="3 12">Belongs to the FAD-dependent oxidoreductase 2 family. NadB subfamily.</text>
</comment>
<protein>
    <recommendedName>
        <fullName evidence="5 11">L-aspartate oxidase</fullName>
        <ecNumber evidence="4 11">1.4.3.16</ecNumber>
    </recommendedName>
</protein>
<dbReference type="InterPro" id="IPR037099">
    <property type="entry name" value="Fum_R/Succ_DH_flav-like_C_sf"/>
</dbReference>
<evidence type="ECO:0000256" key="3">
    <source>
        <dbReference type="ARBA" id="ARBA00008562"/>
    </source>
</evidence>
<keyword evidence="7 12" id="KW-0662">Pyridine nucleotide biosynthesis</keyword>
<keyword evidence="6 12" id="KW-0285">Flavoprotein</keyword>
<keyword evidence="9 12" id="KW-0560">Oxidoreductase</keyword>
<dbReference type="GO" id="GO:0034628">
    <property type="term" value="P:'de novo' NAD+ biosynthetic process from L-aspartate"/>
    <property type="evidence" value="ECO:0007669"/>
    <property type="project" value="TreeGrafter"/>
</dbReference>
<dbReference type="PANTHER" id="PTHR42716:SF2">
    <property type="entry name" value="L-ASPARTATE OXIDASE, CHLOROPLASTIC"/>
    <property type="match status" value="1"/>
</dbReference>
<dbReference type="PANTHER" id="PTHR42716">
    <property type="entry name" value="L-ASPARTATE OXIDASE"/>
    <property type="match status" value="1"/>
</dbReference>
<dbReference type="UniPathway" id="UPA00253">
    <property type="reaction ID" value="UER00326"/>
</dbReference>
<dbReference type="InterPro" id="IPR003953">
    <property type="entry name" value="FAD-dep_OxRdtase_2_FAD-bd"/>
</dbReference>
<dbReference type="SUPFAM" id="SSF46977">
    <property type="entry name" value="Succinate dehydrogenase/fumarate reductase flavoprotein C-terminal domain"/>
    <property type="match status" value="1"/>
</dbReference>
<evidence type="ECO:0000259" key="13">
    <source>
        <dbReference type="Pfam" id="PF00890"/>
    </source>
</evidence>
<evidence type="ECO:0000256" key="9">
    <source>
        <dbReference type="ARBA" id="ARBA00023002"/>
    </source>
</evidence>
<dbReference type="InterPro" id="IPR036188">
    <property type="entry name" value="FAD/NAD-bd_sf"/>
</dbReference>
<evidence type="ECO:0000256" key="8">
    <source>
        <dbReference type="ARBA" id="ARBA00022827"/>
    </source>
</evidence>
<dbReference type="EC" id="1.4.3.16" evidence="4 11"/>
<organism evidence="15 16">
    <name type="scientific">Viridibacillus arvi</name>
    <dbReference type="NCBI Taxonomy" id="263475"/>
    <lineage>
        <taxon>Bacteria</taxon>
        <taxon>Bacillati</taxon>
        <taxon>Bacillota</taxon>
        <taxon>Bacilli</taxon>
        <taxon>Bacillales</taxon>
        <taxon>Caryophanaceae</taxon>
        <taxon>Viridibacillus</taxon>
    </lineage>
</organism>
<comment type="pathway">
    <text evidence="2 12">Cofactor biosynthesis; NAD(+) biosynthesis; iminoaspartate from L-aspartate (oxidase route): step 1/1.</text>
</comment>
<dbReference type="Gene3D" id="3.50.50.60">
    <property type="entry name" value="FAD/NAD(P)-binding domain"/>
    <property type="match status" value="1"/>
</dbReference>
<dbReference type="AlphaFoldDB" id="A0A0M0LLI1"/>
<dbReference type="EMBL" id="LILB01000001">
    <property type="protein sequence ID" value="KOO51899.1"/>
    <property type="molecule type" value="Genomic_DNA"/>
</dbReference>
<reference evidence="16" key="1">
    <citation type="submission" date="2015-08" db="EMBL/GenBank/DDBJ databases">
        <title>Fjat-10028 dsm 16317.</title>
        <authorList>
            <person name="Liu B."/>
            <person name="Wang J."/>
            <person name="Zhu Y."/>
            <person name="Liu G."/>
            <person name="Chen Q."/>
            <person name="Chen Z."/>
            <person name="Lan J."/>
            <person name="Che J."/>
            <person name="Ge C."/>
            <person name="Shi H."/>
            <person name="Pan Z."/>
            <person name="Liu X."/>
        </authorList>
    </citation>
    <scope>NUCLEOTIDE SEQUENCE [LARGE SCALE GENOMIC DNA]</scope>
    <source>
        <strain evidence="16">DSM 16317</strain>
    </source>
</reference>
<feature type="domain" description="FAD-dependent oxidoreductase 2 FAD-binding" evidence="13">
    <location>
        <begin position="7"/>
        <end position="372"/>
    </location>
</feature>
<dbReference type="Pfam" id="PF02910">
    <property type="entry name" value="Succ_DH_flav_C"/>
    <property type="match status" value="1"/>
</dbReference>
<dbReference type="SUPFAM" id="SSF51905">
    <property type="entry name" value="FAD/NAD(P)-binding domain"/>
    <property type="match status" value="1"/>
</dbReference>
<dbReference type="PATRIC" id="fig|263475.3.peg.1534"/>